<comment type="caution">
    <text evidence="1">The sequence shown here is derived from an EMBL/GenBank/DDBJ whole genome shotgun (WGS) entry which is preliminary data.</text>
</comment>
<sequence length="394" mass="45323">MTTKQTQKTILLTGGRAPVTLEVSRMFHRAGHRVLMAESIPFSLCQTSRSVTKFFRVPAPRWQPEAYICSLEAIIQNEQVDLLLPTCEEVFTISRYHSRLSSLCRVWTEPIERLAPLHHKWAFVQQAQGLGTRTPETFFISDQLQLKKVIDQWHWNSQLILKPVYSRFSAHTHVLTGPQDKMPRLPISTNQPWVAQELIVGKQICSYSIANAGRLVAHVAYPSQFTAGKGATIHFRPLQHPLLQQYIASWLARTHRSGQFAFDWLETAQGELIPIECNPRMTSGVHLFTNLTLAQAFLIPEKITNPIVPPSSQSSMLTLAMLTYGFQSSLSANRLREWLKTMMTTPDIIFRWRDPLPFFQQLWMLIYLYTTSKRKRISMLEASTWDIEWNGEKT</sequence>
<evidence type="ECO:0000313" key="2">
    <source>
        <dbReference type="Proteomes" id="UP000661691"/>
    </source>
</evidence>
<reference evidence="1" key="1">
    <citation type="submission" date="2020-09" db="EMBL/GenBank/DDBJ databases">
        <title>A novel bacterium of genus Hazenella, isolated from South China Sea.</title>
        <authorList>
            <person name="Huang H."/>
            <person name="Mo K."/>
            <person name="Hu Y."/>
        </authorList>
    </citation>
    <scope>NUCLEOTIDE SEQUENCE</scope>
    <source>
        <strain evidence="1">IB182357</strain>
    </source>
</reference>
<dbReference type="RefSeq" id="WP_191140144.1">
    <property type="nucleotide sequence ID" value="NZ_JACXAG020000002.1"/>
</dbReference>
<dbReference type="NCBIfam" id="NF005315">
    <property type="entry name" value="PRK06849.1"/>
    <property type="match status" value="1"/>
</dbReference>
<gene>
    <name evidence="1" type="ORF">IC620_03650</name>
</gene>
<evidence type="ECO:0000313" key="1">
    <source>
        <dbReference type="EMBL" id="MBD1371448.1"/>
    </source>
</evidence>
<organism evidence="1 2">
    <name type="scientific">Polycladospora coralii</name>
    <dbReference type="NCBI Taxonomy" id="2771432"/>
    <lineage>
        <taxon>Bacteria</taxon>
        <taxon>Bacillati</taxon>
        <taxon>Bacillota</taxon>
        <taxon>Bacilli</taxon>
        <taxon>Bacillales</taxon>
        <taxon>Thermoactinomycetaceae</taxon>
        <taxon>Polycladospora</taxon>
    </lineage>
</organism>
<protein>
    <submittedName>
        <fullName evidence="1">Carbamoylphosphate synthase large subunit</fullName>
    </submittedName>
</protein>
<keyword evidence="2" id="KW-1185">Reference proteome</keyword>
<name>A0A926NDH3_9BACL</name>
<proteinExistence type="predicted"/>
<dbReference type="Gene3D" id="3.40.50.20">
    <property type="match status" value="1"/>
</dbReference>
<dbReference type="EMBL" id="JACXAH010000003">
    <property type="protein sequence ID" value="MBD1371448.1"/>
    <property type="molecule type" value="Genomic_DNA"/>
</dbReference>
<dbReference type="Proteomes" id="UP000661691">
    <property type="component" value="Unassembled WGS sequence"/>
</dbReference>
<dbReference type="AlphaFoldDB" id="A0A926NDH3"/>
<dbReference type="SUPFAM" id="SSF56059">
    <property type="entry name" value="Glutathione synthetase ATP-binding domain-like"/>
    <property type="match status" value="1"/>
</dbReference>
<accession>A0A926NDH3</accession>